<dbReference type="SUPFAM" id="SSF57783">
    <property type="entry name" value="Zinc beta-ribbon"/>
    <property type="match status" value="1"/>
</dbReference>
<keyword evidence="9" id="KW-0460">Magnesium</keyword>
<dbReference type="AlphaFoldDB" id="A0A7S4BBT1"/>
<dbReference type="InterPro" id="IPR030846">
    <property type="entry name" value="DnaG_bac"/>
</dbReference>
<proteinExistence type="inferred from homology"/>
<keyword evidence="8" id="KW-0862">Zinc</keyword>
<dbReference type="InterPro" id="IPR037068">
    <property type="entry name" value="DNA_primase_core_N_sf"/>
</dbReference>
<dbReference type="HAMAP" id="MF_00974">
    <property type="entry name" value="DNA_primase_DnaG"/>
    <property type="match status" value="1"/>
</dbReference>
<evidence type="ECO:0000256" key="7">
    <source>
        <dbReference type="ARBA" id="ARBA00022771"/>
    </source>
</evidence>
<dbReference type="Pfam" id="PF13155">
    <property type="entry name" value="Toprim_2"/>
    <property type="match status" value="1"/>
</dbReference>
<dbReference type="PANTHER" id="PTHR30313">
    <property type="entry name" value="DNA PRIMASE"/>
    <property type="match status" value="1"/>
</dbReference>
<dbReference type="InterPro" id="IPR006295">
    <property type="entry name" value="DNA_primase_DnaG"/>
</dbReference>
<evidence type="ECO:0000256" key="1">
    <source>
        <dbReference type="ARBA" id="ARBA00022478"/>
    </source>
</evidence>
<dbReference type="EMBL" id="HBIZ01021356">
    <property type="protein sequence ID" value="CAE0760887.1"/>
    <property type="molecule type" value="Transcribed_RNA"/>
</dbReference>
<feature type="region of interest" description="Disordered" evidence="13">
    <location>
        <begin position="720"/>
        <end position="752"/>
    </location>
</feature>
<dbReference type="NCBIfam" id="TIGR01391">
    <property type="entry name" value="dnaG"/>
    <property type="match status" value="1"/>
</dbReference>
<accession>A0A7S4BBT1</accession>
<keyword evidence="6" id="KW-0479">Metal-binding</keyword>
<dbReference type="CDD" id="cd03364">
    <property type="entry name" value="TOPRIM_DnaG_primases"/>
    <property type="match status" value="1"/>
</dbReference>
<dbReference type="InterPro" id="IPR006171">
    <property type="entry name" value="TOPRIM_dom"/>
</dbReference>
<dbReference type="GO" id="GO:0000428">
    <property type="term" value="C:DNA-directed RNA polymerase complex"/>
    <property type="evidence" value="ECO:0007669"/>
    <property type="project" value="UniProtKB-KW"/>
</dbReference>
<keyword evidence="10" id="KW-0238">DNA-binding</keyword>
<evidence type="ECO:0000256" key="12">
    <source>
        <dbReference type="SAM" id="Coils"/>
    </source>
</evidence>
<feature type="compositionally biased region" description="Gly residues" evidence="13">
    <location>
        <begin position="742"/>
        <end position="752"/>
    </location>
</feature>
<dbReference type="PANTHER" id="PTHR30313:SF2">
    <property type="entry name" value="DNA PRIMASE"/>
    <property type="match status" value="1"/>
</dbReference>
<feature type="domain" description="Toprim" evidence="14">
    <location>
        <begin position="331"/>
        <end position="416"/>
    </location>
</feature>
<dbReference type="SMART" id="SM00493">
    <property type="entry name" value="TOPRIM"/>
    <property type="match status" value="1"/>
</dbReference>
<keyword evidence="2" id="KW-0639">Primosome</keyword>
<organism evidence="15">
    <name type="scientific">Chrysotila carterae</name>
    <name type="common">Marine alga</name>
    <name type="synonym">Syracosphaera carterae</name>
    <dbReference type="NCBI Taxonomy" id="13221"/>
    <lineage>
        <taxon>Eukaryota</taxon>
        <taxon>Haptista</taxon>
        <taxon>Haptophyta</taxon>
        <taxon>Prymnesiophyceae</taxon>
        <taxon>Isochrysidales</taxon>
        <taxon>Isochrysidaceae</taxon>
        <taxon>Chrysotila</taxon>
    </lineage>
</organism>
<evidence type="ECO:0000256" key="4">
    <source>
        <dbReference type="ARBA" id="ARBA00022695"/>
    </source>
</evidence>
<evidence type="ECO:0000256" key="8">
    <source>
        <dbReference type="ARBA" id="ARBA00022833"/>
    </source>
</evidence>
<keyword evidence="3" id="KW-0808">Transferase</keyword>
<keyword evidence="12" id="KW-0175">Coiled coil</keyword>
<evidence type="ECO:0000256" key="9">
    <source>
        <dbReference type="ARBA" id="ARBA00022842"/>
    </source>
</evidence>
<keyword evidence="5" id="KW-0235">DNA replication</keyword>
<protein>
    <recommendedName>
        <fullName evidence="14">Toprim domain-containing protein</fullName>
    </recommendedName>
</protein>
<dbReference type="SMART" id="SM00400">
    <property type="entry name" value="ZnF_CHCC"/>
    <property type="match status" value="1"/>
</dbReference>
<name>A0A7S4BBT1_CHRCT</name>
<evidence type="ECO:0000313" key="15">
    <source>
        <dbReference type="EMBL" id="CAE0760887.1"/>
    </source>
</evidence>
<dbReference type="Pfam" id="PF08275">
    <property type="entry name" value="DNAG_N"/>
    <property type="match status" value="1"/>
</dbReference>
<evidence type="ECO:0000259" key="14">
    <source>
        <dbReference type="PROSITE" id="PS50880"/>
    </source>
</evidence>
<dbReference type="Gene3D" id="3.90.980.10">
    <property type="entry name" value="DNA primase, catalytic core, N-terminal domain"/>
    <property type="match status" value="1"/>
</dbReference>
<dbReference type="GO" id="GO:0003677">
    <property type="term" value="F:DNA binding"/>
    <property type="evidence" value="ECO:0007669"/>
    <property type="project" value="UniProtKB-KW"/>
</dbReference>
<gene>
    <name evidence="15" type="ORF">PCAR00345_LOCUS13499</name>
</gene>
<dbReference type="PROSITE" id="PS50880">
    <property type="entry name" value="TOPRIM"/>
    <property type="match status" value="1"/>
</dbReference>
<dbReference type="InterPro" id="IPR036977">
    <property type="entry name" value="DNA_primase_Znf_CHC2"/>
</dbReference>
<keyword evidence="11" id="KW-0804">Transcription</keyword>
<feature type="coiled-coil region" evidence="12">
    <location>
        <begin position="166"/>
        <end position="197"/>
    </location>
</feature>
<keyword evidence="7" id="KW-0863">Zinc-finger</keyword>
<feature type="compositionally biased region" description="Basic and acidic residues" evidence="13">
    <location>
        <begin position="792"/>
        <end position="803"/>
    </location>
</feature>
<dbReference type="InterPro" id="IPR002694">
    <property type="entry name" value="Znf_CHC2"/>
</dbReference>
<dbReference type="InterPro" id="IPR013264">
    <property type="entry name" value="DNAG_N"/>
</dbReference>
<keyword evidence="4" id="KW-0548">Nucleotidyltransferase</keyword>
<feature type="region of interest" description="Disordered" evidence="13">
    <location>
        <begin position="908"/>
        <end position="929"/>
    </location>
</feature>
<dbReference type="GO" id="GO:0003899">
    <property type="term" value="F:DNA-directed RNA polymerase activity"/>
    <property type="evidence" value="ECO:0007669"/>
    <property type="project" value="InterPro"/>
</dbReference>
<evidence type="ECO:0000256" key="3">
    <source>
        <dbReference type="ARBA" id="ARBA00022679"/>
    </source>
</evidence>
<dbReference type="Gene3D" id="3.90.580.10">
    <property type="entry name" value="Zinc finger, CHC2-type domain"/>
    <property type="match status" value="1"/>
</dbReference>
<evidence type="ECO:0000256" key="13">
    <source>
        <dbReference type="SAM" id="MobiDB-lite"/>
    </source>
</evidence>
<evidence type="ECO:0000256" key="5">
    <source>
        <dbReference type="ARBA" id="ARBA00022705"/>
    </source>
</evidence>
<sequence>MTPIARLAMSRGFMRPPVLGLAELPMRSKNAVDAVVPGRTWWLSQGMQAQTFSMRVSKPPIMKDGSFIQQLKEQVVFSDLLEDREIRFERVGQNKIKAFCPFHAGGSERTPSMHIEDKRYHCYGCNADGDAIQFIQQYDNVDFREALRTLAKRYGMQLPSSGGQVYDVKKQRAREERERLINLMREAAKTYAKALQKPRAKACADLLLGRGITAQTVALFNLGFAPPSNPGALQNKLSEHLLTLSDDISEEDLEQVGLSVRRRSRLVDQFENRLIIPIADERGDIVALGSRVIDSSTNAPKYVNTRQSSIFSKRDLLYGLNLAREPAKRDGMLVIVEGYMDVVSLHESGIGCVAACLGTSLTDSQLFLAAKVSKRIVLSLDADDAGTQAVCRLCERLLPRAAAAGIDVGVVSLPDGFKDPDEFVRAAGADAYRELLSAADDWVAWFGKRHVDEYLRKPSGGAFTQSIDKIGELLASLPPGARQIFYAKKFAKLLAEEDSRFAVRIEETLHSFLVAAAASPGWSQSLQLQQSVPASADHAAARAGAADGFSSVGQPSAVQALPAGLPLSSLFVWTVGQLTCLHWNQHSCGGSRPHRSATAEDLSLGLCPICLKAGLQADAATLHQQSAARGFGQGFGVRDRAEVMLLRLLLQNPPLRQEEAWAAVAPSPVVMATRARQWLLSQLLQSERSAEQIWDEGHEDGVLDEFPELVELREPRGQMRGAAVCSDSEQLAAERRDADELSGGGGGGGGDVGTFGGAGLATRAEDGRITDAAVDGATDGVVEDVAEQTGRQTRDRAGDRDGDREDAEAWNGDSTLDLPDSASEDPGAAVKSVQTQEAPVEAETAEDATALLRRCVRVIQLDEKMLAVESPLGAATRQLRRARRHLEAGDTPELVEALLTRAEELAGEADVYPKTPPIKLSAPEAEANS</sequence>
<reference evidence="15" key="1">
    <citation type="submission" date="2021-01" db="EMBL/GenBank/DDBJ databases">
        <authorList>
            <person name="Corre E."/>
            <person name="Pelletier E."/>
            <person name="Niang G."/>
            <person name="Scheremetjew M."/>
            <person name="Finn R."/>
            <person name="Kale V."/>
            <person name="Holt S."/>
            <person name="Cochrane G."/>
            <person name="Meng A."/>
            <person name="Brown T."/>
            <person name="Cohen L."/>
        </authorList>
    </citation>
    <scope>NUCLEOTIDE SEQUENCE</scope>
    <source>
        <strain evidence="15">CCMP645</strain>
    </source>
</reference>
<dbReference type="InterPro" id="IPR050219">
    <property type="entry name" value="DnaG_primase"/>
</dbReference>
<dbReference type="Gene3D" id="3.40.1360.10">
    <property type="match status" value="1"/>
</dbReference>
<keyword evidence="1" id="KW-0240">DNA-directed RNA polymerase</keyword>
<dbReference type="GO" id="GO:0006269">
    <property type="term" value="P:DNA replication, synthesis of primer"/>
    <property type="evidence" value="ECO:0007669"/>
    <property type="project" value="UniProtKB-KW"/>
</dbReference>
<evidence type="ECO:0000256" key="10">
    <source>
        <dbReference type="ARBA" id="ARBA00023125"/>
    </source>
</evidence>
<evidence type="ECO:0000256" key="6">
    <source>
        <dbReference type="ARBA" id="ARBA00022723"/>
    </source>
</evidence>
<feature type="region of interest" description="Disordered" evidence="13">
    <location>
        <begin position="773"/>
        <end position="844"/>
    </location>
</feature>
<evidence type="ECO:0000256" key="2">
    <source>
        <dbReference type="ARBA" id="ARBA00022515"/>
    </source>
</evidence>
<dbReference type="InterPro" id="IPR034151">
    <property type="entry name" value="TOPRIM_DnaG_bac"/>
</dbReference>
<dbReference type="GO" id="GO:0008270">
    <property type="term" value="F:zinc ion binding"/>
    <property type="evidence" value="ECO:0007669"/>
    <property type="project" value="UniProtKB-KW"/>
</dbReference>
<dbReference type="SUPFAM" id="SSF56731">
    <property type="entry name" value="DNA primase core"/>
    <property type="match status" value="1"/>
</dbReference>
<dbReference type="Pfam" id="PF01807">
    <property type="entry name" value="Zn_ribbon_DnaG"/>
    <property type="match status" value="1"/>
</dbReference>
<evidence type="ECO:0000256" key="11">
    <source>
        <dbReference type="ARBA" id="ARBA00023163"/>
    </source>
</evidence>
<dbReference type="GO" id="GO:0005737">
    <property type="term" value="C:cytoplasm"/>
    <property type="evidence" value="ECO:0007669"/>
    <property type="project" value="TreeGrafter"/>
</dbReference>